<accession>A0A7S9DZT0</accession>
<dbReference type="InterPro" id="IPR013320">
    <property type="entry name" value="ConA-like_dom_sf"/>
</dbReference>
<evidence type="ECO:0000313" key="2">
    <source>
        <dbReference type="Proteomes" id="UP000595095"/>
    </source>
</evidence>
<sequence>MSVLTPILQPALRTALNSITGILRRYFTKFDDVSNTHITLDQPIPITSEFEIEFYTMQTESRVWSSFLGGDDFSLRLQGADGRISFYLYNAKVDNTFDLRSDDPIPLHQWVKVNVIHSATGTTMIINDTIAKHDPTDRDFTQTNIRYIGRGGHQIKGGPLGAGWVRGYLRDVKVWTGGTQRTGNLVLDMPIDKQYNAGDSVSNRVGANQGTAQNFTPTDSRLFTYRDEYLAWTHLLDSYHTKNLSEPTPGTLFYSFSPPPFNTGDYRLTEAKQPIPAKYSLSNEWYVLNAPFDIHTRSYLQHGNTSILKSKMDMTYFNLYTNSAGYEGDVDVSVYENIDTPVKRHFLYFDNVAQTYIQLSQPITLTGDYEISFDSQILDGGGYLLADTASALGYDRLLLNTATDRLLYGFGFNGEATGLTTSNDMHHFVLKRVGNLTTLTVDGNVVATTTVYVTPTFNAIGAQYGGSTGVPFLKGIFANLKVIHQNQLILDMPLDNGPMPAGVAFTNNTVMPTAGDSVDLTSGVFVDSVGQAVKSHLQFKTTAGAYKGYKISNLPAQYNCWKIEFDVVHTETAGFEINIYDADNSLITQFNDPRYKQGRHVIYVNQAVSALYFRCPDAYETMILENLKITPINNGALFGELMNFTADDAELFETLNNIDWTGPEVFPSLSDTSGWLTSASTSVSYADGELTATNTNPTTTYDVYKPVLEEGKSYRVDIHPTAITGDVKTIAGWGYKGLSWNLQVRKDRFDVTAHESQSAGVRLYPSASITFKKLSYKRILKVAV</sequence>
<gene>
    <name evidence="1" type="ORF">IT774_07525</name>
</gene>
<dbReference type="Proteomes" id="UP000595095">
    <property type="component" value="Chromosome"/>
</dbReference>
<evidence type="ECO:0000313" key="1">
    <source>
        <dbReference type="EMBL" id="QPG06944.1"/>
    </source>
</evidence>
<dbReference type="RefSeq" id="WP_195812016.1">
    <property type="nucleotide sequence ID" value="NZ_CP064795.1"/>
</dbReference>
<name>A0A7S9DZT0_9ALTE</name>
<proteinExistence type="predicted"/>
<protein>
    <submittedName>
        <fullName evidence="1">Uncharacterized protein</fullName>
    </submittedName>
</protein>
<organism evidence="1 2">
    <name type="scientific">Salinimonas marina</name>
    <dbReference type="NCBI Taxonomy" id="2785918"/>
    <lineage>
        <taxon>Bacteria</taxon>
        <taxon>Pseudomonadati</taxon>
        <taxon>Pseudomonadota</taxon>
        <taxon>Gammaproteobacteria</taxon>
        <taxon>Alteromonadales</taxon>
        <taxon>Alteromonadaceae</taxon>
        <taxon>Alteromonas/Salinimonas group</taxon>
        <taxon>Salinimonas</taxon>
    </lineage>
</organism>
<keyword evidence="2" id="KW-1185">Reference proteome</keyword>
<dbReference type="EMBL" id="CP064795">
    <property type="protein sequence ID" value="QPG06944.1"/>
    <property type="molecule type" value="Genomic_DNA"/>
</dbReference>
<reference evidence="1 2" key="1">
    <citation type="submission" date="2020-11" db="EMBL/GenBank/DDBJ databases">
        <title>Complete genome sequence for Salinimonas sp. strain G2-b.</title>
        <authorList>
            <person name="Park S.-J."/>
        </authorList>
    </citation>
    <scope>NUCLEOTIDE SEQUENCE [LARGE SCALE GENOMIC DNA]</scope>
    <source>
        <strain evidence="1 2">G2-b</strain>
    </source>
</reference>
<dbReference type="AlphaFoldDB" id="A0A7S9DZT0"/>
<dbReference type="KEGG" id="smaa:IT774_07525"/>
<dbReference type="SUPFAM" id="SSF49899">
    <property type="entry name" value="Concanavalin A-like lectins/glucanases"/>
    <property type="match status" value="2"/>
</dbReference>